<protein>
    <recommendedName>
        <fullName evidence="1">TNase-like domain-containing protein</fullName>
    </recommendedName>
</protein>
<dbReference type="AlphaFoldDB" id="A0A381Z9S3"/>
<dbReference type="InterPro" id="IPR016071">
    <property type="entry name" value="Staphylococal_nuclease_OB-fold"/>
</dbReference>
<dbReference type="PROSITE" id="PS50830">
    <property type="entry name" value="TNASE_3"/>
    <property type="match status" value="1"/>
</dbReference>
<dbReference type="EMBL" id="UINC01020507">
    <property type="protein sequence ID" value="SVA86046.1"/>
    <property type="molecule type" value="Genomic_DNA"/>
</dbReference>
<organism evidence="2">
    <name type="scientific">marine metagenome</name>
    <dbReference type="NCBI Taxonomy" id="408172"/>
    <lineage>
        <taxon>unclassified sequences</taxon>
        <taxon>metagenomes</taxon>
        <taxon>ecological metagenomes</taxon>
    </lineage>
</organism>
<dbReference type="Gene3D" id="2.40.50.90">
    <property type="match status" value="1"/>
</dbReference>
<feature type="domain" description="TNase-like" evidence="1">
    <location>
        <begin position="27"/>
        <end position="158"/>
    </location>
</feature>
<name>A0A381Z9S3_9ZZZZ</name>
<evidence type="ECO:0000313" key="2">
    <source>
        <dbReference type="EMBL" id="SVA86046.1"/>
    </source>
</evidence>
<evidence type="ECO:0000259" key="1">
    <source>
        <dbReference type="PROSITE" id="PS50830"/>
    </source>
</evidence>
<dbReference type="SUPFAM" id="SSF50199">
    <property type="entry name" value="Staphylococcal nuclease"/>
    <property type="match status" value="1"/>
</dbReference>
<dbReference type="SMART" id="SM00318">
    <property type="entry name" value="SNc"/>
    <property type="match status" value="1"/>
</dbReference>
<sequence>MKFIAFCLFLVIHSVAFAEHSKQNIFVVDGDSVNVDLLVFFDLAKEPEVLPGNRSLVKLRIAGIDTPEIKQTCEIVKGQSIDCGTLATQFLKELLENVNGNLVIEPVGVDYYQRILVRLYKGKVNIGKRMVEQGMAYSYDDTYIQEELVAREKKLGFW</sequence>
<gene>
    <name evidence="2" type="ORF">METZ01_LOCUS138900</name>
</gene>
<proteinExistence type="predicted"/>
<dbReference type="InterPro" id="IPR035437">
    <property type="entry name" value="SNase_OB-fold_sf"/>
</dbReference>
<reference evidence="2" key="1">
    <citation type="submission" date="2018-05" db="EMBL/GenBank/DDBJ databases">
        <authorList>
            <person name="Lanie J.A."/>
            <person name="Ng W.-L."/>
            <person name="Kazmierczak K.M."/>
            <person name="Andrzejewski T.M."/>
            <person name="Davidsen T.M."/>
            <person name="Wayne K.J."/>
            <person name="Tettelin H."/>
            <person name="Glass J.I."/>
            <person name="Rusch D."/>
            <person name="Podicherti R."/>
            <person name="Tsui H.-C.T."/>
            <person name="Winkler M.E."/>
        </authorList>
    </citation>
    <scope>NUCLEOTIDE SEQUENCE</scope>
</reference>
<feature type="non-terminal residue" evidence="2">
    <location>
        <position position="158"/>
    </location>
</feature>
<accession>A0A381Z9S3</accession>
<dbReference type="Pfam" id="PF00565">
    <property type="entry name" value="SNase"/>
    <property type="match status" value="1"/>
</dbReference>